<comment type="catalytic activity">
    <reaction evidence="1">
        <text>Hydrolyzes the link between N-acetylmuramoyl residues and L-amino acid residues in certain cell-wall glycopeptides.</text>
        <dbReference type="EC" id="3.5.1.28"/>
    </reaction>
</comment>
<dbReference type="PANTHER" id="PTHR30417:SF1">
    <property type="entry name" value="N-ACETYLMURAMOYL-L-ALANINE AMIDASE AMID"/>
    <property type="match status" value="1"/>
</dbReference>
<evidence type="ECO:0000256" key="1">
    <source>
        <dbReference type="ARBA" id="ARBA00001561"/>
    </source>
</evidence>
<evidence type="ECO:0000256" key="2">
    <source>
        <dbReference type="ARBA" id="ARBA00011901"/>
    </source>
</evidence>
<keyword evidence="6" id="KW-1133">Transmembrane helix</keyword>
<evidence type="ECO:0000259" key="7">
    <source>
        <dbReference type="SMART" id="SM00644"/>
    </source>
</evidence>
<keyword evidence="4" id="KW-0961">Cell wall biogenesis/degradation</keyword>
<reference evidence="8 9" key="1">
    <citation type="submission" date="2016-10" db="EMBL/GenBank/DDBJ databases">
        <authorList>
            <person name="de Groot N.N."/>
        </authorList>
    </citation>
    <scope>NUCLEOTIDE SEQUENCE [LARGE SCALE GENOMIC DNA]</scope>
    <source>
        <strain evidence="8 9">KH1P1</strain>
    </source>
</reference>
<dbReference type="AlphaFoldDB" id="A0A1I0B3U3"/>
<evidence type="ECO:0000313" key="9">
    <source>
        <dbReference type="Proteomes" id="UP000199820"/>
    </source>
</evidence>
<dbReference type="Proteomes" id="UP000199820">
    <property type="component" value="Unassembled WGS sequence"/>
</dbReference>
<dbReference type="GO" id="GO:0009254">
    <property type="term" value="P:peptidoglycan turnover"/>
    <property type="evidence" value="ECO:0007669"/>
    <property type="project" value="TreeGrafter"/>
</dbReference>
<dbReference type="InterPro" id="IPR002502">
    <property type="entry name" value="Amidase_domain"/>
</dbReference>
<dbReference type="EC" id="3.5.1.28" evidence="2"/>
<dbReference type="GO" id="GO:0008745">
    <property type="term" value="F:N-acetylmuramoyl-L-alanine amidase activity"/>
    <property type="evidence" value="ECO:0007669"/>
    <property type="project" value="UniProtKB-EC"/>
</dbReference>
<dbReference type="CDD" id="cd06583">
    <property type="entry name" value="PGRP"/>
    <property type="match status" value="1"/>
</dbReference>
<gene>
    <name evidence="8" type="ORF">SAMN04487771_100378</name>
</gene>
<keyword evidence="6" id="KW-0472">Membrane</keyword>
<evidence type="ECO:0000313" key="8">
    <source>
        <dbReference type="EMBL" id="SET01437.1"/>
    </source>
</evidence>
<dbReference type="EMBL" id="FOIL01000003">
    <property type="protein sequence ID" value="SET01437.1"/>
    <property type="molecule type" value="Genomic_DNA"/>
</dbReference>
<dbReference type="GO" id="GO:0071555">
    <property type="term" value="P:cell wall organization"/>
    <property type="evidence" value="ECO:0007669"/>
    <property type="project" value="UniProtKB-KW"/>
</dbReference>
<dbReference type="SUPFAM" id="SSF55846">
    <property type="entry name" value="N-acetylmuramoyl-L-alanine amidase-like"/>
    <property type="match status" value="1"/>
</dbReference>
<feature type="domain" description="N-acetylmuramoyl-L-alanine amidase" evidence="7">
    <location>
        <begin position="100"/>
        <end position="232"/>
    </location>
</feature>
<dbReference type="SMART" id="SM00644">
    <property type="entry name" value="Ami_2"/>
    <property type="match status" value="1"/>
</dbReference>
<dbReference type="PANTHER" id="PTHR30417">
    <property type="entry name" value="N-ACETYLMURAMOYL-L-ALANINE AMIDASE AMID"/>
    <property type="match status" value="1"/>
</dbReference>
<dbReference type="Gene3D" id="3.40.80.10">
    <property type="entry name" value="Peptidoglycan recognition protein-like"/>
    <property type="match status" value="1"/>
</dbReference>
<feature type="compositionally biased region" description="Basic and acidic residues" evidence="5">
    <location>
        <begin position="16"/>
        <end position="25"/>
    </location>
</feature>
<dbReference type="InterPro" id="IPR036505">
    <property type="entry name" value="Amidase/PGRP_sf"/>
</dbReference>
<keyword evidence="3" id="KW-0378">Hydrolase</keyword>
<organism evidence="8 9">
    <name type="scientific">[Clostridium] aminophilum</name>
    <dbReference type="NCBI Taxonomy" id="1526"/>
    <lineage>
        <taxon>Bacteria</taxon>
        <taxon>Bacillati</taxon>
        <taxon>Bacillota</taxon>
        <taxon>Clostridia</taxon>
        <taxon>Lachnospirales</taxon>
        <taxon>Lachnospiraceae</taxon>
    </lineage>
</organism>
<sequence>MEHENSTDRRRSRNSASRDGRERRTQAPRNQRTSRKRTQPGRRLFLILLLAAVFFAGFGAGRWSGKLDTDELPFMRRYVDLSAIKAPDWIRQDFITVNRYSRPGTKLNRINDIVVHYVANPGTDAEQNRSYFQGLKDQKGSGTVSASCHFIIGLDGEIIQIIPIDEKAYASNNRNSDTIAIECCHPDKDGKFSEATYQSLIRLTAWLCGELDLTENDVIRHYDVNGKLCPKYYVEHEDAWTGFLQDVRKAR</sequence>
<evidence type="ECO:0000256" key="3">
    <source>
        <dbReference type="ARBA" id="ARBA00022801"/>
    </source>
</evidence>
<proteinExistence type="predicted"/>
<protein>
    <recommendedName>
        <fullName evidence="2">N-acetylmuramoyl-L-alanine amidase</fullName>
        <ecNumber evidence="2">3.5.1.28</ecNumber>
    </recommendedName>
</protein>
<feature type="transmembrane region" description="Helical" evidence="6">
    <location>
        <begin position="44"/>
        <end position="63"/>
    </location>
</feature>
<feature type="region of interest" description="Disordered" evidence="5">
    <location>
        <begin position="1"/>
        <end position="38"/>
    </location>
</feature>
<evidence type="ECO:0000256" key="6">
    <source>
        <dbReference type="SAM" id="Phobius"/>
    </source>
</evidence>
<evidence type="ECO:0000256" key="5">
    <source>
        <dbReference type="SAM" id="MobiDB-lite"/>
    </source>
</evidence>
<keyword evidence="6" id="KW-0812">Transmembrane</keyword>
<name>A0A1I0B3U3_9FIRM</name>
<dbReference type="eggNOG" id="COG5632">
    <property type="taxonomic scope" value="Bacteria"/>
</dbReference>
<dbReference type="InterPro" id="IPR051206">
    <property type="entry name" value="NAMLAA_amidase_2"/>
</dbReference>
<dbReference type="OrthoDB" id="9794294at2"/>
<dbReference type="GO" id="GO:0009253">
    <property type="term" value="P:peptidoglycan catabolic process"/>
    <property type="evidence" value="ECO:0007669"/>
    <property type="project" value="InterPro"/>
</dbReference>
<dbReference type="STRING" id="1526.SAMN02910262_01611"/>
<dbReference type="Pfam" id="PF01510">
    <property type="entry name" value="Amidase_2"/>
    <property type="match status" value="1"/>
</dbReference>
<keyword evidence="9" id="KW-1185">Reference proteome</keyword>
<accession>A0A1I0B3U3</accession>
<evidence type="ECO:0000256" key="4">
    <source>
        <dbReference type="ARBA" id="ARBA00023316"/>
    </source>
</evidence>